<evidence type="ECO:0000259" key="2">
    <source>
        <dbReference type="Pfam" id="PF14341"/>
    </source>
</evidence>
<reference evidence="3 4" key="1">
    <citation type="journal article" date="2019" name="Front. Microbiol.">
        <title>Genomes of Neutrophilic Sulfur-Oxidizing Chemolithoautotrophs Representing 9 Proteobacterial Species From 8 Genera.</title>
        <authorList>
            <person name="Watanabe T."/>
            <person name="Kojima H."/>
            <person name="Umezawa K."/>
            <person name="Hori C."/>
            <person name="Takasuka T.E."/>
            <person name="Kato Y."/>
            <person name="Fukui M."/>
        </authorList>
    </citation>
    <scope>NUCLEOTIDE SEQUENCE [LARGE SCALE GENOMIC DNA]</scope>
    <source>
        <strain evidence="3 4">TTN</strain>
    </source>
</reference>
<evidence type="ECO:0000313" key="3">
    <source>
        <dbReference type="EMBL" id="GBL44470.1"/>
    </source>
</evidence>
<dbReference type="InterPro" id="IPR025205">
    <property type="entry name" value="PilX/PilW_C"/>
</dbReference>
<dbReference type="Pfam" id="PF13681">
    <property type="entry name" value="PilX"/>
    <property type="match status" value="1"/>
</dbReference>
<accession>A0A401JA72</accession>
<organism evidence="3 4">
    <name type="scientific">Sulfuriferula multivorans</name>
    <dbReference type="NCBI Taxonomy" id="1559896"/>
    <lineage>
        <taxon>Bacteria</taxon>
        <taxon>Pseudomonadati</taxon>
        <taxon>Pseudomonadota</taxon>
        <taxon>Betaproteobacteria</taxon>
        <taxon>Nitrosomonadales</taxon>
        <taxon>Sulfuricellaceae</taxon>
        <taxon>Sulfuriferula</taxon>
    </lineage>
</organism>
<dbReference type="InterPro" id="IPR025746">
    <property type="entry name" value="PilX_N_dom"/>
</dbReference>
<gene>
    <name evidence="3" type="ORF">SFMTTN_0266</name>
</gene>
<feature type="domain" description="PilX/PilW C-terminal" evidence="1">
    <location>
        <begin position="81"/>
        <end position="175"/>
    </location>
</feature>
<dbReference type="EMBL" id="BGOW01000002">
    <property type="protein sequence ID" value="GBL44470.1"/>
    <property type="molecule type" value="Genomic_DNA"/>
</dbReference>
<dbReference type="AlphaFoldDB" id="A0A401JA72"/>
<evidence type="ECO:0000313" key="4">
    <source>
        <dbReference type="Proteomes" id="UP000286806"/>
    </source>
</evidence>
<feature type="domain" description="Type 4 fimbrial biogenesis protein PilX N-terminal" evidence="2">
    <location>
        <begin position="3"/>
        <end position="53"/>
    </location>
</feature>
<dbReference type="Proteomes" id="UP000286806">
    <property type="component" value="Unassembled WGS sequence"/>
</dbReference>
<sequence>MQRGAALFVSLVFLVILTLLGVAAFQSATLQEKMTGNLRDQSVAFQSAEAALRDGESVVAASLNTASPADYACTNGLCRPTFCDSGGTCTPVAGTPQWQNVSWAPSSTNTVLISSSITGVAQQPRYVIEMMNSFVPDSGSQKSNTPSNLVTPFRVTAVGWGSNVLSRSTLQSVYLKQ</sequence>
<protein>
    <submittedName>
        <fullName evidence="3">Type IV fimbrial biogenesis protein PilX</fullName>
    </submittedName>
</protein>
<proteinExistence type="predicted"/>
<evidence type="ECO:0000259" key="1">
    <source>
        <dbReference type="Pfam" id="PF13681"/>
    </source>
</evidence>
<name>A0A401JA72_9PROT</name>
<comment type="caution">
    <text evidence="3">The sequence shown here is derived from an EMBL/GenBank/DDBJ whole genome shotgun (WGS) entry which is preliminary data.</text>
</comment>
<keyword evidence="4" id="KW-1185">Reference proteome</keyword>
<dbReference type="Pfam" id="PF14341">
    <property type="entry name" value="PilX_N"/>
    <property type="match status" value="1"/>
</dbReference>